<dbReference type="GeneID" id="43609103"/>
<proteinExistence type="predicted"/>
<dbReference type="EMBL" id="ANPB02000008">
    <property type="protein sequence ID" value="KAF4477843.1"/>
    <property type="molecule type" value="Genomic_DNA"/>
</dbReference>
<comment type="caution">
    <text evidence="2">The sequence shown here is derived from an EMBL/GenBank/DDBJ whole genome shotgun (WGS) entry which is preliminary data.</text>
</comment>
<organism evidence="2 3">
    <name type="scientific">Colletotrichum fructicola (strain Nara gc5)</name>
    <name type="common">Anthracnose fungus</name>
    <name type="synonym">Colletotrichum gloeosporioides (strain Nara gc5)</name>
    <dbReference type="NCBI Taxonomy" id="1213859"/>
    <lineage>
        <taxon>Eukaryota</taxon>
        <taxon>Fungi</taxon>
        <taxon>Dikarya</taxon>
        <taxon>Ascomycota</taxon>
        <taxon>Pezizomycotina</taxon>
        <taxon>Sordariomycetes</taxon>
        <taxon>Hypocreomycetidae</taxon>
        <taxon>Glomerellales</taxon>
        <taxon>Glomerellaceae</taxon>
        <taxon>Colletotrichum</taxon>
        <taxon>Colletotrichum gloeosporioides species complex</taxon>
    </lineage>
</organism>
<dbReference type="OrthoDB" id="10273707at2759"/>
<name>A0A7J6IM94_COLFN</name>
<dbReference type="Proteomes" id="UP000011096">
    <property type="component" value="Unassembled WGS sequence"/>
</dbReference>
<dbReference type="AlphaFoldDB" id="A0A7J6IM94"/>
<protein>
    <submittedName>
        <fullName evidence="2">Uncharacterized protein</fullName>
    </submittedName>
</protein>
<accession>A0A7J6IM94</accession>
<evidence type="ECO:0000256" key="1">
    <source>
        <dbReference type="SAM" id="MobiDB-lite"/>
    </source>
</evidence>
<reference evidence="2 3" key="1">
    <citation type="submission" date="2012-08" db="EMBL/GenBank/DDBJ databases">
        <authorList>
            <person name="Gan P.H.P."/>
            <person name="Ikeda K."/>
            <person name="Irieda H."/>
            <person name="Narusaka M."/>
            <person name="O'Connell R.J."/>
            <person name="Narusaka Y."/>
            <person name="Takano Y."/>
            <person name="Kubo Y."/>
            <person name="Shirasu K."/>
        </authorList>
    </citation>
    <scope>NUCLEOTIDE SEQUENCE [LARGE SCALE GENOMIC DNA]</scope>
    <source>
        <strain evidence="2 3">Nara gc5</strain>
    </source>
</reference>
<evidence type="ECO:0000313" key="3">
    <source>
        <dbReference type="Proteomes" id="UP000011096"/>
    </source>
</evidence>
<keyword evidence="3" id="KW-1185">Reference proteome</keyword>
<feature type="region of interest" description="Disordered" evidence="1">
    <location>
        <begin position="1"/>
        <end position="30"/>
    </location>
</feature>
<gene>
    <name evidence="2" type="ORF">CGGC5_v014129</name>
</gene>
<reference evidence="2 3" key="2">
    <citation type="submission" date="2020-04" db="EMBL/GenBank/DDBJ databases">
        <title>Genome sequencing and assembly of multiple isolates from the Colletotrichum gloeosporioides species complex.</title>
        <authorList>
            <person name="Gan P."/>
            <person name="Shirasu K."/>
        </authorList>
    </citation>
    <scope>NUCLEOTIDE SEQUENCE [LARGE SCALE GENOMIC DNA]</scope>
    <source>
        <strain evidence="2 3">Nara gc5</strain>
    </source>
</reference>
<dbReference type="InParanoid" id="A0A7J6IM94"/>
<evidence type="ECO:0000313" key="2">
    <source>
        <dbReference type="EMBL" id="KAF4477843.1"/>
    </source>
</evidence>
<dbReference type="RefSeq" id="XP_066007692.1">
    <property type="nucleotide sequence ID" value="XM_066153040.1"/>
</dbReference>
<feature type="compositionally biased region" description="Polar residues" evidence="1">
    <location>
        <begin position="1"/>
        <end position="16"/>
    </location>
</feature>
<sequence>MPLAAQQTAASPNLPQIHTKPPSIPSPAPNMAASTTNVINRLRAFSRGEIDIPDLEMFQIIDAEILKAKQPFTTTHKVMFTNTFGAHKAIALVLSQLSPDCKKITFIMKGGVARHDHWRAEQLSGAGLLDFFDYTTGDELNPESLLWEIDLHTNDEGQQAVKDMSCVVFVPEDEEGRSLADFYVTFFQDRLDHGSKHPVTGERILKIPQLGQLGRGYIQHTIKEDDCEEALTYALGHLIDTVRTGTSMENDGDINMAEMIGGLGLYVLSKTNDVDKAWGDLDWLINTINGPHDIRQRRGPTGVQFFPT</sequence>